<feature type="domain" description="SH3" evidence="7">
    <location>
        <begin position="490"/>
        <end position="563"/>
    </location>
</feature>
<dbReference type="Pfam" id="PF03114">
    <property type="entry name" value="BAR"/>
    <property type="match status" value="1"/>
</dbReference>
<dbReference type="SMART" id="SM00721">
    <property type="entry name" value="BAR"/>
    <property type="match status" value="1"/>
</dbReference>
<gene>
    <name evidence="10" type="primary">BIN1</name>
</gene>
<protein>
    <submittedName>
        <fullName evidence="10">Myc box-dependent-interacting protein 1 isoform X9</fullName>
    </submittedName>
</protein>
<keyword evidence="5" id="KW-0175">Coiled coil</keyword>
<dbReference type="RefSeq" id="XP_031534550.2">
    <property type="nucleotide sequence ID" value="XM_031678690.2"/>
</dbReference>
<accession>A0A6J3AJA3</accession>
<dbReference type="PROSITE" id="PS50002">
    <property type="entry name" value="SH3"/>
    <property type="match status" value="1"/>
</dbReference>
<evidence type="ECO:0000256" key="5">
    <source>
        <dbReference type="SAM" id="Coils"/>
    </source>
</evidence>
<dbReference type="InterPro" id="IPR003023">
    <property type="entry name" value="Amphiphysin_2"/>
</dbReference>
<evidence type="ECO:0000256" key="4">
    <source>
        <dbReference type="PROSITE-ProRule" id="PRU00192"/>
    </source>
</evidence>
<dbReference type="Gene3D" id="2.30.30.40">
    <property type="entry name" value="SH3 Domains"/>
    <property type="match status" value="1"/>
</dbReference>
<dbReference type="PRINTS" id="PR01253">
    <property type="entry name" value="AMPHIPHYSIN2"/>
</dbReference>
<comment type="subcellular location">
    <subcellularLocation>
        <location evidence="1">Cytoplasm</location>
    </subcellularLocation>
</comment>
<evidence type="ECO:0000259" key="7">
    <source>
        <dbReference type="PROSITE" id="PS50002"/>
    </source>
</evidence>
<dbReference type="GO" id="GO:0008021">
    <property type="term" value="C:synaptic vesicle"/>
    <property type="evidence" value="ECO:0007669"/>
    <property type="project" value="TreeGrafter"/>
</dbReference>
<dbReference type="Proteomes" id="UP001652581">
    <property type="component" value="Chromosome 5"/>
</dbReference>
<dbReference type="InterPro" id="IPR001452">
    <property type="entry name" value="SH3_domain"/>
</dbReference>
<dbReference type="CDD" id="cd12139">
    <property type="entry name" value="SH3_Bin1"/>
    <property type="match status" value="1"/>
</dbReference>
<dbReference type="CTD" id="274"/>
<dbReference type="Gene3D" id="1.20.1270.60">
    <property type="entry name" value="Arfaptin homology (AH) domain/BAR domain"/>
    <property type="match status" value="1"/>
</dbReference>
<dbReference type="InterPro" id="IPR027267">
    <property type="entry name" value="AH/BAR_dom_sf"/>
</dbReference>
<dbReference type="InterPro" id="IPR035471">
    <property type="entry name" value="Amphiphysin-2_SH3"/>
</dbReference>
<dbReference type="PANTHER" id="PTHR46514">
    <property type="entry name" value="AMPHIPHYSIN"/>
    <property type="match status" value="1"/>
</dbReference>
<dbReference type="InterPro" id="IPR003005">
    <property type="entry name" value="Amphiphysin"/>
</dbReference>
<dbReference type="GO" id="GO:0030100">
    <property type="term" value="P:regulation of endocytosis"/>
    <property type="evidence" value="ECO:0007669"/>
    <property type="project" value="InterPro"/>
</dbReference>
<reference evidence="10" key="1">
    <citation type="submission" date="2025-08" db="UniProtKB">
        <authorList>
            <consortium name="RefSeq"/>
        </authorList>
    </citation>
    <scope>IDENTIFICATION</scope>
</reference>
<feature type="region of interest" description="Disordered" evidence="6">
    <location>
        <begin position="249"/>
        <end position="323"/>
    </location>
</feature>
<keyword evidence="9" id="KW-1185">Reference proteome</keyword>
<evidence type="ECO:0000313" key="9">
    <source>
        <dbReference type="Proteomes" id="UP001652581"/>
    </source>
</evidence>
<feature type="region of interest" description="Disordered" evidence="6">
    <location>
        <begin position="374"/>
        <end position="457"/>
    </location>
</feature>
<dbReference type="PANTHER" id="PTHR46514:SF4">
    <property type="entry name" value="MYC BOX-DEPENDENT-INTERACTING PROTEIN 1"/>
    <property type="match status" value="1"/>
</dbReference>
<dbReference type="GeneID" id="102526829"/>
<evidence type="ECO:0000256" key="2">
    <source>
        <dbReference type="ARBA" id="ARBA00022443"/>
    </source>
</evidence>
<dbReference type="GO" id="GO:0005543">
    <property type="term" value="F:phospholipid binding"/>
    <property type="evidence" value="ECO:0007669"/>
    <property type="project" value="TreeGrafter"/>
</dbReference>
<dbReference type="SUPFAM" id="SSF103657">
    <property type="entry name" value="BAR/IMD domain-like"/>
    <property type="match status" value="1"/>
</dbReference>
<dbReference type="PRINTS" id="PR01251">
    <property type="entry name" value="AMPHIPHYSIN"/>
</dbReference>
<dbReference type="InterPro" id="IPR036028">
    <property type="entry name" value="SH3-like_dom_sf"/>
</dbReference>
<name>A0A6J3AJA3_VICPA</name>
<dbReference type="PROSITE" id="PS51021">
    <property type="entry name" value="BAR"/>
    <property type="match status" value="1"/>
</dbReference>
<dbReference type="SUPFAM" id="SSF50044">
    <property type="entry name" value="SH3-domain"/>
    <property type="match status" value="1"/>
</dbReference>
<dbReference type="CDD" id="cd07611">
    <property type="entry name" value="BAR_Amphiphysin_I_II"/>
    <property type="match status" value="1"/>
</dbReference>
<keyword evidence="2 4" id="KW-0728">SH3 domain</keyword>
<keyword evidence="3" id="KW-0963">Cytoplasm</keyword>
<evidence type="ECO:0000256" key="3">
    <source>
        <dbReference type="ARBA" id="ARBA00022490"/>
    </source>
</evidence>
<dbReference type="InterPro" id="IPR004148">
    <property type="entry name" value="BAR_dom"/>
</dbReference>
<dbReference type="Pfam" id="PF14604">
    <property type="entry name" value="SH3_9"/>
    <property type="match status" value="1"/>
</dbReference>
<evidence type="ECO:0000313" key="10">
    <source>
        <dbReference type="RefSeq" id="XP_031534550.2"/>
    </source>
</evidence>
<feature type="domain" description="BAR" evidence="8">
    <location>
        <begin position="29"/>
        <end position="245"/>
    </location>
</feature>
<dbReference type="SMART" id="SM00326">
    <property type="entry name" value="SH3"/>
    <property type="match status" value="1"/>
</dbReference>
<proteinExistence type="predicted"/>
<evidence type="ECO:0000256" key="1">
    <source>
        <dbReference type="ARBA" id="ARBA00004496"/>
    </source>
</evidence>
<dbReference type="GO" id="GO:0048156">
    <property type="term" value="F:tau protein binding"/>
    <property type="evidence" value="ECO:0007669"/>
    <property type="project" value="TreeGrafter"/>
</dbReference>
<evidence type="ECO:0000256" key="6">
    <source>
        <dbReference type="SAM" id="MobiDB-lite"/>
    </source>
</evidence>
<feature type="coiled-coil region" evidence="5">
    <location>
        <begin position="157"/>
        <end position="191"/>
    </location>
</feature>
<dbReference type="GO" id="GO:0005886">
    <property type="term" value="C:plasma membrane"/>
    <property type="evidence" value="ECO:0007669"/>
    <property type="project" value="TreeGrafter"/>
</dbReference>
<sequence length="563" mass="61477">MAEMGSKGVTAGKIASNVQKKLTRAQEKVLQKLGKADETKDEQFEQCVQNFNKQLTEGTRLQKDLRTYLTSVKAMHEASKKLNECLQEVYEPDWPGRDEANKIAENNDLLWMDYHQKLVDQALLTMDTYLGQFPDIKSRIAKRGRKLVDYDSARHHYESLQTAKKKDEAKIAKAEEELIKAQKVFEEMNVDLQEELPSLWNSRVGFYVNTFQSIAGLEENFHKEMSKLNQSLSDVLLSLEKQHGSNTFTIKAQPSDNAPAKGNKSPSPPPDGSPAATPEIRVNHEPEPAGVATPGAALPKSPSQLRKGPPVPPPPKHTPSKEVKQEQILSLFDDTFVPEISVTTPSQFEAPGPFSEQASLLDLDFDPLPPVASPVKAPTPSGQSIPWDLWEPTESPAGSLPSREPSAAEGTFAVAWPSQTAEPGPAQPAEASEVAGGTRPAAGAQEPGETAASEAASSSLPAVVVETFSGTVNGAVEGGSGAGRLDLPPGFMFKVQAQHDYTATDTDELQLKAGDVVLVIPFQNPEEQDEGWLMGVKESDWNQHRELEKCRGVFPENFTERVQ</sequence>
<evidence type="ECO:0000259" key="8">
    <source>
        <dbReference type="PROSITE" id="PS51021"/>
    </source>
</evidence>
<organism evidence="9 10">
    <name type="scientific">Vicugna pacos</name>
    <name type="common">Alpaca</name>
    <name type="synonym">Lama pacos</name>
    <dbReference type="NCBI Taxonomy" id="30538"/>
    <lineage>
        <taxon>Eukaryota</taxon>
        <taxon>Metazoa</taxon>
        <taxon>Chordata</taxon>
        <taxon>Craniata</taxon>
        <taxon>Vertebrata</taxon>
        <taxon>Euteleostomi</taxon>
        <taxon>Mammalia</taxon>
        <taxon>Eutheria</taxon>
        <taxon>Laurasiatheria</taxon>
        <taxon>Artiodactyla</taxon>
        <taxon>Tylopoda</taxon>
        <taxon>Camelidae</taxon>
        <taxon>Vicugna</taxon>
    </lineage>
</organism>
<dbReference type="PRINTS" id="PR00452">
    <property type="entry name" value="SH3DOMAIN"/>
</dbReference>
<dbReference type="AlphaFoldDB" id="A0A6J3AJA3"/>